<evidence type="ECO:0000256" key="3">
    <source>
        <dbReference type="SAM" id="SignalP"/>
    </source>
</evidence>
<sequence length="162" mass="17526">MKRINVASLILFILVLFLSSVTEAVRIRTRYYTTYYYRYYYYGYTTSTVSAGVIAGIVIGCLVGVAVLVGAIILCCVCCCGRGRGRPQGGQVIQTQSGTTVSTVASNVAYYPTAPGSVLHPPPVNHEYSAPPPSYNQVTSDHEGSVNLGFEDNKQTVYHPPS</sequence>
<protein>
    <recommendedName>
        <fullName evidence="6">Cysteine and tyrosine-rich protein 1</fullName>
    </recommendedName>
</protein>
<evidence type="ECO:0008006" key="6">
    <source>
        <dbReference type="Google" id="ProtNLM"/>
    </source>
</evidence>
<feature type="chain" id="PRO_5013143455" description="Cysteine and tyrosine-rich protein 1" evidence="3">
    <location>
        <begin position="25"/>
        <end position="162"/>
    </location>
</feature>
<dbReference type="AlphaFoldDB" id="A0A210QWT4"/>
<keyword evidence="2" id="KW-0812">Transmembrane</keyword>
<keyword evidence="2" id="KW-1133">Transmembrane helix</keyword>
<feature type="signal peptide" evidence="3">
    <location>
        <begin position="1"/>
        <end position="24"/>
    </location>
</feature>
<keyword evidence="2" id="KW-0472">Membrane</keyword>
<evidence type="ECO:0000313" key="4">
    <source>
        <dbReference type="EMBL" id="OWF53207.1"/>
    </source>
</evidence>
<evidence type="ECO:0000256" key="1">
    <source>
        <dbReference type="SAM" id="MobiDB-lite"/>
    </source>
</evidence>
<feature type="region of interest" description="Disordered" evidence="1">
    <location>
        <begin position="122"/>
        <end position="162"/>
    </location>
</feature>
<dbReference type="Proteomes" id="UP000242188">
    <property type="component" value="Unassembled WGS sequence"/>
</dbReference>
<organism evidence="4 5">
    <name type="scientific">Mizuhopecten yessoensis</name>
    <name type="common">Japanese scallop</name>
    <name type="synonym">Patinopecten yessoensis</name>
    <dbReference type="NCBI Taxonomy" id="6573"/>
    <lineage>
        <taxon>Eukaryota</taxon>
        <taxon>Metazoa</taxon>
        <taxon>Spiralia</taxon>
        <taxon>Lophotrochozoa</taxon>
        <taxon>Mollusca</taxon>
        <taxon>Bivalvia</taxon>
        <taxon>Autobranchia</taxon>
        <taxon>Pteriomorphia</taxon>
        <taxon>Pectinida</taxon>
        <taxon>Pectinoidea</taxon>
        <taxon>Pectinidae</taxon>
        <taxon>Mizuhopecten</taxon>
    </lineage>
</organism>
<name>A0A210QWT4_MIZYE</name>
<feature type="transmembrane region" description="Helical" evidence="2">
    <location>
        <begin position="48"/>
        <end position="81"/>
    </location>
</feature>
<gene>
    <name evidence="4" type="ORF">KP79_PYT11529</name>
</gene>
<evidence type="ECO:0000313" key="5">
    <source>
        <dbReference type="Proteomes" id="UP000242188"/>
    </source>
</evidence>
<proteinExistence type="predicted"/>
<accession>A0A210QWT4</accession>
<feature type="compositionally biased region" description="Pro residues" evidence="1">
    <location>
        <begin position="122"/>
        <end position="134"/>
    </location>
</feature>
<comment type="caution">
    <text evidence="4">The sequence shown here is derived from an EMBL/GenBank/DDBJ whole genome shotgun (WGS) entry which is preliminary data.</text>
</comment>
<reference evidence="4 5" key="1">
    <citation type="journal article" date="2017" name="Nat. Ecol. Evol.">
        <title>Scallop genome provides insights into evolution of bilaterian karyotype and development.</title>
        <authorList>
            <person name="Wang S."/>
            <person name="Zhang J."/>
            <person name="Jiao W."/>
            <person name="Li J."/>
            <person name="Xun X."/>
            <person name="Sun Y."/>
            <person name="Guo X."/>
            <person name="Huan P."/>
            <person name="Dong B."/>
            <person name="Zhang L."/>
            <person name="Hu X."/>
            <person name="Sun X."/>
            <person name="Wang J."/>
            <person name="Zhao C."/>
            <person name="Wang Y."/>
            <person name="Wang D."/>
            <person name="Huang X."/>
            <person name="Wang R."/>
            <person name="Lv J."/>
            <person name="Li Y."/>
            <person name="Zhang Z."/>
            <person name="Liu B."/>
            <person name="Lu W."/>
            <person name="Hui Y."/>
            <person name="Liang J."/>
            <person name="Zhou Z."/>
            <person name="Hou R."/>
            <person name="Li X."/>
            <person name="Liu Y."/>
            <person name="Li H."/>
            <person name="Ning X."/>
            <person name="Lin Y."/>
            <person name="Zhao L."/>
            <person name="Xing Q."/>
            <person name="Dou J."/>
            <person name="Li Y."/>
            <person name="Mao J."/>
            <person name="Guo H."/>
            <person name="Dou H."/>
            <person name="Li T."/>
            <person name="Mu C."/>
            <person name="Jiang W."/>
            <person name="Fu Q."/>
            <person name="Fu X."/>
            <person name="Miao Y."/>
            <person name="Liu J."/>
            <person name="Yu Q."/>
            <person name="Li R."/>
            <person name="Liao H."/>
            <person name="Li X."/>
            <person name="Kong Y."/>
            <person name="Jiang Z."/>
            <person name="Chourrout D."/>
            <person name="Li R."/>
            <person name="Bao Z."/>
        </authorList>
    </citation>
    <scope>NUCLEOTIDE SEQUENCE [LARGE SCALE GENOMIC DNA]</scope>
    <source>
        <strain evidence="4 5">PY_sf001</strain>
    </source>
</reference>
<dbReference type="EMBL" id="NEDP02001463">
    <property type="protein sequence ID" value="OWF53207.1"/>
    <property type="molecule type" value="Genomic_DNA"/>
</dbReference>
<evidence type="ECO:0000256" key="2">
    <source>
        <dbReference type="SAM" id="Phobius"/>
    </source>
</evidence>
<keyword evidence="3" id="KW-0732">Signal</keyword>
<keyword evidence="5" id="KW-1185">Reference proteome</keyword>